<evidence type="ECO:0000313" key="3">
    <source>
        <dbReference type="Proteomes" id="UP000037505"/>
    </source>
</evidence>
<gene>
    <name evidence="2" type="ORF">ANOM_001287</name>
</gene>
<accession>A0A0L1JGV8</accession>
<sequence>MASNSVIAEDQADTTAEILRLQSQLAQIRNKRKVLHLRNEIARENQLLTDARHRLHVTASQTPTGGRSFNRLHPPTPVPRGRAIRVDKKRINAKPSHPRPEPVTGNSNASGNLTSTEGAEVPKLPVSKRYCGQDRSLYITLVSNLRSFFRTHQWYFAVDKTKIAEAKRHLSRLVLDEWTTYAQSSDRTYTWDEFCSFLLHQIERPATPKMARHLWTIARQRRDESVRDFANYLGMLEDDFPTPLSEQDRSQRLCEGMKMTLRKRAQGDASFLTLRYDAQIELLAAWEMEWLAR</sequence>
<evidence type="ECO:0000313" key="2">
    <source>
        <dbReference type="EMBL" id="KNG90638.1"/>
    </source>
</evidence>
<keyword evidence="3" id="KW-1185">Reference proteome</keyword>
<dbReference type="GeneID" id="26803091"/>
<comment type="caution">
    <text evidence="2">The sequence shown here is derived from an EMBL/GenBank/DDBJ whole genome shotgun (WGS) entry which is preliminary data.</text>
</comment>
<reference evidence="2 3" key="1">
    <citation type="submission" date="2014-06" db="EMBL/GenBank/DDBJ databases">
        <title>The Genome of the Aflatoxigenic Filamentous Fungus Aspergillus nomius.</title>
        <authorList>
            <person name="Moore M.G."/>
            <person name="Shannon B.M."/>
            <person name="Brian M.M."/>
        </authorList>
    </citation>
    <scope>NUCLEOTIDE SEQUENCE [LARGE SCALE GENOMIC DNA]</scope>
    <source>
        <strain evidence="2 3">NRRL 13137</strain>
    </source>
</reference>
<protein>
    <recommendedName>
        <fullName evidence="4">Retrotransposon gag domain-containing protein</fullName>
    </recommendedName>
</protein>
<dbReference type="RefSeq" id="XP_015411561.1">
    <property type="nucleotide sequence ID" value="XM_015546544.1"/>
</dbReference>
<organism evidence="2 3">
    <name type="scientific">Aspergillus nomiae NRRL (strain ATCC 15546 / NRRL 13137 / CBS 260.88 / M93)</name>
    <dbReference type="NCBI Taxonomy" id="1509407"/>
    <lineage>
        <taxon>Eukaryota</taxon>
        <taxon>Fungi</taxon>
        <taxon>Dikarya</taxon>
        <taxon>Ascomycota</taxon>
        <taxon>Pezizomycotina</taxon>
        <taxon>Eurotiomycetes</taxon>
        <taxon>Eurotiomycetidae</taxon>
        <taxon>Eurotiales</taxon>
        <taxon>Aspergillaceae</taxon>
        <taxon>Aspergillus</taxon>
        <taxon>Aspergillus subgen. Circumdati</taxon>
    </lineage>
</organism>
<dbReference type="Proteomes" id="UP000037505">
    <property type="component" value="Unassembled WGS sequence"/>
</dbReference>
<name>A0A0L1JGV8_ASPN3</name>
<dbReference type="STRING" id="1509407.A0A0L1JGV8"/>
<evidence type="ECO:0000256" key="1">
    <source>
        <dbReference type="SAM" id="MobiDB-lite"/>
    </source>
</evidence>
<proteinExistence type="predicted"/>
<dbReference type="OrthoDB" id="4487196at2759"/>
<dbReference type="EMBL" id="JNOM01000011">
    <property type="protein sequence ID" value="KNG90638.1"/>
    <property type="molecule type" value="Genomic_DNA"/>
</dbReference>
<evidence type="ECO:0008006" key="4">
    <source>
        <dbReference type="Google" id="ProtNLM"/>
    </source>
</evidence>
<feature type="region of interest" description="Disordered" evidence="1">
    <location>
        <begin position="59"/>
        <end position="119"/>
    </location>
</feature>
<dbReference type="AlphaFoldDB" id="A0A0L1JGV8"/>
<feature type="compositionally biased region" description="Polar residues" evidence="1">
    <location>
        <begin position="104"/>
        <end position="117"/>
    </location>
</feature>